<gene>
    <name evidence="2" type="ORF">GL50803_0016288</name>
</gene>
<evidence type="ECO:0000313" key="2">
    <source>
        <dbReference type="EMBL" id="KAE8302726.1"/>
    </source>
</evidence>
<dbReference type="VEuPathDB" id="GiardiaDB:GL50803_16288"/>
<keyword evidence="3" id="KW-1185">Reference proteome</keyword>
<proteinExistence type="predicted"/>
<sequence length="400" mass="44555">MPSIIDAKSFIEAPSRHGRASPLDADPWEDLPTMKVAVGAAQLVLQKCGESSMFLNMHYSTSVTSRKIAIRTSPFLNEKRVSRGALAGDQGIPSHVKPAVSVILLVSSACAKAASEIRKQIYERFYCKEAQHPITDPGDDFNVVLIITRKHLEAMFNKHTGSFVRTYYYDKLTELRRGTRLMCLMDIRLQKDPVEGKVMTTLMQAFTAPPYVLDINCKDFTFKVIAGCLGHDLWLYPWREASLNSTEISLMNSHARTEYLHIRDFITTYDARKARTAAVDSDGNCYLLESRKVLPSEFSITMLHLSGGKVENCFVGSTKEPPDMIAKRIFLVGKVLRLACPDLTVSAFTVGGISAPQVPLSQEGLGSLRTSTLELPKLDGRTHPMSSRDTKHNKRSKVKL</sequence>
<comment type="caution">
    <text evidence="2">The sequence shown here is derived from an EMBL/GenBank/DDBJ whole genome shotgun (WGS) entry which is preliminary data.</text>
</comment>
<dbReference type="Proteomes" id="UP000001548">
    <property type="component" value="Unassembled WGS sequence"/>
</dbReference>
<evidence type="ECO:0000313" key="3">
    <source>
        <dbReference type="Proteomes" id="UP000001548"/>
    </source>
</evidence>
<dbReference type="EMBL" id="AACB03000003">
    <property type="protein sequence ID" value="KAE8302726.1"/>
    <property type="molecule type" value="Genomic_DNA"/>
</dbReference>
<dbReference type="HOGENOM" id="CLU_689727_0_0_1"/>
<dbReference type="OMA" id="LYPWREA"/>
<feature type="compositionally biased region" description="Basic and acidic residues" evidence="1">
    <location>
        <begin position="376"/>
        <end position="390"/>
    </location>
</feature>
<organism evidence="2 3">
    <name type="scientific">Giardia intestinalis (strain ATCC 50803 / WB clone C6)</name>
    <name type="common">Giardia lamblia</name>
    <dbReference type="NCBI Taxonomy" id="184922"/>
    <lineage>
        <taxon>Eukaryota</taxon>
        <taxon>Metamonada</taxon>
        <taxon>Diplomonadida</taxon>
        <taxon>Hexamitidae</taxon>
        <taxon>Giardiinae</taxon>
        <taxon>Giardia</taxon>
    </lineage>
</organism>
<feature type="compositionally biased region" description="Basic residues" evidence="1">
    <location>
        <begin position="391"/>
        <end position="400"/>
    </location>
</feature>
<evidence type="ECO:0000256" key="1">
    <source>
        <dbReference type="SAM" id="MobiDB-lite"/>
    </source>
</evidence>
<feature type="region of interest" description="Disordered" evidence="1">
    <location>
        <begin position="372"/>
        <end position="400"/>
    </location>
</feature>
<dbReference type="AlphaFoldDB" id="D3KHI7"/>
<accession>D3KHI7</accession>
<reference evidence="2 3" key="1">
    <citation type="journal article" date="2007" name="Science">
        <title>Genomic minimalism in the early diverging intestinal parasite Giardia lamblia.</title>
        <authorList>
            <person name="Morrison H.G."/>
            <person name="McArthur A.G."/>
            <person name="Gillin F.D."/>
            <person name="Aley S.B."/>
            <person name="Adam R.D."/>
            <person name="Olsen G.J."/>
            <person name="Best A.A."/>
            <person name="Cande W.Z."/>
            <person name="Chen F."/>
            <person name="Cipriano M.J."/>
            <person name="Davids B.J."/>
            <person name="Dawson S.C."/>
            <person name="Elmendorf H.G."/>
            <person name="Hehl A.B."/>
            <person name="Holder M.E."/>
            <person name="Huse S.M."/>
            <person name="Kim U.U."/>
            <person name="Lasek-Nesselquist E."/>
            <person name="Manning G."/>
            <person name="Nigam A."/>
            <person name="Nixon J.E."/>
            <person name="Palm D."/>
            <person name="Passamaneck N.E."/>
            <person name="Prabhu A."/>
            <person name="Reich C.I."/>
            <person name="Reiner D.S."/>
            <person name="Samuelson J."/>
            <person name="Svard S.G."/>
            <person name="Sogin M.L."/>
        </authorList>
    </citation>
    <scope>NUCLEOTIDE SEQUENCE [LARGE SCALE GENOMIC DNA]</scope>
    <source>
        <strain evidence="2 3">WB C6</strain>
    </source>
</reference>
<name>D3KHI7_GIAIC</name>
<protein>
    <submittedName>
        <fullName evidence="2">Uncharacterized protein</fullName>
    </submittedName>
</protein>